<sequence>MQNEITEKGNVLKDNGTLATAGYSTRRVLDYNREAIKTPWKIKEWDFYQVSNDRFCIQFTIGHVSYAGTVTITAFDIITGKKQSVSKPLVLPFNRLHMPRSAEEGDLSYKVKGFEMSFTHIEGGRRLYCKVDDPKLLPVEIDITLNQPSKASIVMATPFDEGPNYFYYNHKINCMPASGKAVFGIETYDINPDTTIGLIDWGRGVWPFKHEWFWSNGSSIIDGKLFGFNIGYGFGNTSAATENMLFYDGTCHKLEDVSFNIPKDSYTKPWTFTSSDNRFEMEFIPVFDNYTETKLLFVNNHCHQVFGRFTGKAVLDDGRVLEVKDLTAFAEHAVNRW</sequence>
<proteinExistence type="predicted"/>
<gene>
    <name evidence="1" type="ORF">JK636_07130</name>
</gene>
<dbReference type="RefSeq" id="WP_202748133.1">
    <property type="nucleotide sequence ID" value="NZ_JAESWC010000002.1"/>
</dbReference>
<dbReference type="Pfam" id="PF10974">
    <property type="entry name" value="DUF2804"/>
    <property type="match status" value="1"/>
</dbReference>
<evidence type="ECO:0000313" key="2">
    <source>
        <dbReference type="Proteomes" id="UP000632377"/>
    </source>
</evidence>
<dbReference type="InterPro" id="IPR021243">
    <property type="entry name" value="DUF2804"/>
</dbReference>
<evidence type="ECO:0000313" key="1">
    <source>
        <dbReference type="EMBL" id="MBL4935530.1"/>
    </source>
</evidence>
<organism evidence="1 2">
    <name type="scientific">Clostridium rhizosphaerae</name>
    <dbReference type="NCBI Taxonomy" id="2803861"/>
    <lineage>
        <taxon>Bacteria</taxon>
        <taxon>Bacillati</taxon>
        <taxon>Bacillota</taxon>
        <taxon>Clostridia</taxon>
        <taxon>Eubacteriales</taxon>
        <taxon>Clostridiaceae</taxon>
        <taxon>Clostridium</taxon>
    </lineage>
</organism>
<dbReference type="Proteomes" id="UP000632377">
    <property type="component" value="Unassembled WGS sequence"/>
</dbReference>
<keyword evidence="2" id="KW-1185">Reference proteome</keyword>
<accession>A0ABS1T8A2</accession>
<dbReference type="PANTHER" id="PTHR35868">
    <property type="entry name" value="DUF2804 DOMAIN-CONTAINING PROTEIN-RELATED"/>
    <property type="match status" value="1"/>
</dbReference>
<dbReference type="PANTHER" id="PTHR35868:SF3">
    <property type="entry name" value="DUF2804 DOMAIN-CONTAINING PROTEIN"/>
    <property type="match status" value="1"/>
</dbReference>
<protein>
    <submittedName>
        <fullName evidence="1">DUF2804 domain-containing protein</fullName>
    </submittedName>
</protein>
<name>A0ABS1T8A2_9CLOT</name>
<reference evidence="1 2" key="1">
    <citation type="submission" date="2021-01" db="EMBL/GenBank/DDBJ databases">
        <title>Genome public.</title>
        <authorList>
            <person name="Liu C."/>
            <person name="Sun Q."/>
        </authorList>
    </citation>
    <scope>NUCLEOTIDE SEQUENCE [LARGE SCALE GENOMIC DNA]</scope>
    <source>
        <strain evidence="1 2">YIM B02515</strain>
    </source>
</reference>
<dbReference type="EMBL" id="JAESWC010000002">
    <property type="protein sequence ID" value="MBL4935530.1"/>
    <property type="molecule type" value="Genomic_DNA"/>
</dbReference>
<comment type="caution">
    <text evidence="1">The sequence shown here is derived from an EMBL/GenBank/DDBJ whole genome shotgun (WGS) entry which is preliminary data.</text>
</comment>